<evidence type="ECO:0000313" key="1">
    <source>
        <dbReference type="EMBL" id="KAG9219750.1"/>
    </source>
</evidence>
<sequence length="464" mass="52575">MSSFYMPDPGQSHAPSFSGDPGSLERFFDEFERYAFTANLDGSTKVIYSRRYLDDNDDYRTWSRIAKIHPNDWKAFKNAIYDEYPGSRTSEFTSLSELEELIAQYRNQITTAAQLGKYRRRFTDICETLQETSTLSECEAIQQFLSAFPDDMQATIDPILRILAPEKPRHEVYDLDTIYHAVLHTYNGRSTLSTQDNRMITAPASAEEIQRDVSITNSPVPAATSAAQSPMNTHPTESASTTADTATAKQTRNLGSHPAVNSQDPGTTQPTTITTRLSTIPEPREQLEAIPIVNVCATQDERLPRPVPFDENNSDYEAVTESCYELDTDNLPPPAPEPPDSEDKSNDDETAIPAPHKLDGTLSLPRTIPAPHTTTAVARRNEALEIRHEVYQRRHREGIGTPLQELNTRIANGYQRRRSQYSSLRLVQDRQIRAIQYIRRRQTLRKRRPPERAQLVHEHDGCKS</sequence>
<reference evidence="1 2" key="1">
    <citation type="journal article" date="2021" name="Appl. Environ. Microbiol.">
        <title>Genetic linkage and physical mapping for an oyster mushroom Pleurotus cornucopiae and QTL analysis for the trait cap color.</title>
        <authorList>
            <person name="Zhang Y."/>
            <person name="Gao W."/>
            <person name="Sonnenberg A."/>
            <person name="Chen Q."/>
            <person name="Zhang J."/>
            <person name="Huang C."/>
        </authorList>
    </citation>
    <scope>NUCLEOTIDE SEQUENCE [LARGE SCALE GENOMIC DNA]</scope>
    <source>
        <strain evidence="1">CCMSSC00406</strain>
    </source>
</reference>
<gene>
    <name evidence="1" type="ORF">CCMSSC00406_0008127</name>
</gene>
<name>A0ACB7IPW6_PLECO</name>
<organism evidence="1 2">
    <name type="scientific">Pleurotus cornucopiae</name>
    <name type="common">Cornucopia mushroom</name>
    <dbReference type="NCBI Taxonomy" id="5321"/>
    <lineage>
        <taxon>Eukaryota</taxon>
        <taxon>Fungi</taxon>
        <taxon>Dikarya</taxon>
        <taxon>Basidiomycota</taxon>
        <taxon>Agaricomycotina</taxon>
        <taxon>Agaricomycetes</taxon>
        <taxon>Agaricomycetidae</taxon>
        <taxon>Agaricales</taxon>
        <taxon>Pleurotineae</taxon>
        <taxon>Pleurotaceae</taxon>
        <taxon>Pleurotus</taxon>
    </lineage>
</organism>
<protein>
    <submittedName>
        <fullName evidence="1">Uncharacterized protein</fullName>
    </submittedName>
</protein>
<proteinExistence type="predicted"/>
<keyword evidence="2" id="KW-1185">Reference proteome</keyword>
<comment type="caution">
    <text evidence="1">The sequence shown here is derived from an EMBL/GenBank/DDBJ whole genome shotgun (WGS) entry which is preliminary data.</text>
</comment>
<dbReference type="EMBL" id="WQMT02000008">
    <property type="protein sequence ID" value="KAG9219750.1"/>
    <property type="molecule type" value="Genomic_DNA"/>
</dbReference>
<accession>A0ACB7IPW6</accession>
<evidence type="ECO:0000313" key="2">
    <source>
        <dbReference type="Proteomes" id="UP000824881"/>
    </source>
</evidence>
<dbReference type="Proteomes" id="UP000824881">
    <property type="component" value="Unassembled WGS sequence"/>
</dbReference>